<feature type="domain" description="LIM zinc-binding" evidence="13">
    <location>
        <begin position="42"/>
        <end position="101"/>
    </location>
</feature>
<feature type="DNA-binding region" description="Homeobox" evidence="9">
    <location>
        <begin position="188"/>
        <end position="247"/>
    </location>
</feature>
<keyword evidence="6 9" id="KW-0238">DNA-binding</keyword>
<accession>A0A9N9RMU6</accession>
<evidence type="ECO:0000256" key="4">
    <source>
        <dbReference type="ARBA" id="ARBA00022833"/>
    </source>
</evidence>
<organism evidence="15 16">
    <name type="scientific">Chironomus riparius</name>
    <dbReference type="NCBI Taxonomy" id="315576"/>
    <lineage>
        <taxon>Eukaryota</taxon>
        <taxon>Metazoa</taxon>
        <taxon>Ecdysozoa</taxon>
        <taxon>Arthropoda</taxon>
        <taxon>Hexapoda</taxon>
        <taxon>Insecta</taxon>
        <taxon>Pterygota</taxon>
        <taxon>Neoptera</taxon>
        <taxon>Endopterygota</taxon>
        <taxon>Diptera</taxon>
        <taxon>Nematocera</taxon>
        <taxon>Chironomoidea</taxon>
        <taxon>Chironomidae</taxon>
        <taxon>Chironominae</taxon>
        <taxon>Chironomus</taxon>
    </lineage>
</organism>
<evidence type="ECO:0000256" key="1">
    <source>
        <dbReference type="ARBA" id="ARBA00004123"/>
    </source>
</evidence>
<keyword evidence="4 10" id="KW-0862">Zinc</keyword>
<evidence type="ECO:0000256" key="5">
    <source>
        <dbReference type="ARBA" id="ARBA00023038"/>
    </source>
</evidence>
<evidence type="ECO:0000256" key="8">
    <source>
        <dbReference type="ARBA" id="ARBA00023242"/>
    </source>
</evidence>
<feature type="domain" description="LIM zinc-binding" evidence="13">
    <location>
        <begin position="102"/>
        <end position="164"/>
    </location>
</feature>
<evidence type="ECO:0000259" key="14">
    <source>
        <dbReference type="PROSITE" id="PS50071"/>
    </source>
</evidence>
<keyword evidence="3" id="KW-0677">Repeat</keyword>
<dbReference type="PANTHER" id="PTHR24208:SF166">
    <property type="entry name" value="LIM HOMEOBOX TRANSCRIPTION FACTOR 1 ALPHA, ISOFORM B"/>
    <property type="match status" value="1"/>
</dbReference>
<feature type="region of interest" description="Disordered" evidence="12">
    <location>
        <begin position="246"/>
        <end position="288"/>
    </location>
</feature>
<dbReference type="SUPFAM" id="SSF46689">
    <property type="entry name" value="Homeodomain-like"/>
    <property type="match status" value="1"/>
</dbReference>
<dbReference type="GO" id="GO:0005634">
    <property type="term" value="C:nucleus"/>
    <property type="evidence" value="ECO:0007669"/>
    <property type="project" value="UniProtKB-SubCell"/>
</dbReference>
<comment type="subcellular location">
    <subcellularLocation>
        <location evidence="1 9 11">Nucleus</location>
    </subcellularLocation>
</comment>
<dbReference type="PROSITE" id="PS00478">
    <property type="entry name" value="LIM_DOMAIN_1"/>
    <property type="match status" value="2"/>
</dbReference>
<dbReference type="SUPFAM" id="SSF57716">
    <property type="entry name" value="Glucocorticoid receptor-like (DNA-binding domain)"/>
    <property type="match status" value="2"/>
</dbReference>
<evidence type="ECO:0000313" key="16">
    <source>
        <dbReference type="Proteomes" id="UP001153620"/>
    </source>
</evidence>
<protein>
    <submittedName>
        <fullName evidence="15">Uncharacterized protein</fullName>
    </submittedName>
</protein>
<evidence type="ECO:0000256" key="12">
    <source>
        <dbReference type="SAM" id="MobiDB-lite"/>
    </source>
</evidence>
<dbReference type="FunFam" id="2.10.110.10:FF:000006">
    <property type="entry name" value="LIM homeobox transcription factor 1-beta"/>
    <property type="match status" value="1"/>
</dbReference>
<keyword evidence="16" id="KW-1185">Reference proteome</keyword>
<keyword evidence="8 9" id="KW-0539">Nucleus</keyword>
<dbReference type="PANTHER" id="PTHR24208">
    <property type="entry name" value="LIM/HOMEOBOX PROTEIN LHX"/>
    <property type="match status" value="1"/>
</dbReference>
<dbReference type="InterPro" id="IPR009057">
    <property type="entry name" value="Homeodomain-like_sf"/>
</dbReference>
<dbReference type="AlphaFoldDB" id="A0A9N9RMU6"/>
<gene>
    <name evidence="15" type="ORF">CHIRRI_LOCUS2698</name>
</gene>
<evidence type="ECO:0000256" key="9">
    <source>
        <dbReference type="PROSITE-ProRule" id="PRU00108"/>
    </source>
</evidence>
<dbReference type="CDD" id="cd09371">
    <property type="entry name" value="LIM1_Lmx1b"/>
    <property type="match status" value="1"/>
</dbReference>
<proteinExistence type="predicted"/>
<dbReference type="EMBL" id="OU895877">
    <property type="protein sequence ID" value="CAG9799740.1"/>
    <property type="molecule type" value="Genomic_DNA"/>
</dbReference>
<evidence type="ECO:0000256" key="6">
    <source>
        <dbReference type="ARBA" id="ARBA00023125"/>
    </source>
</evidence>
<dbReference type="InterPro" id="IPR001356">
    <property type="entry name" value="HD"/>
</dbReference>
<dbReference type="GO" id="GO:0046872">
    <property type="term" value="F:metal ion binding"/>
    <property type="evidence" value="ECO:0007669"/>
    <property type="project" value="UniProtKB-KW"/>
</dbReference>
<dbReference type="PROSITE" id="PS00027">
    <property type="entry name" value="HOMEOBOX_1"/>
    <property type="match status" value="1"/>
</dbReference>
<dbReference type="Gene3D" id="1.10.10.60">
    <property type="entry name" value="Homeodomain-like"/>
    <property type="match status" value="1"/>
</dbReference>
<feature type="compositionally biased region" description="Basic and acidic residues" evidence="12">
    <location>
        <begin position="250"/>
        <end position="270"/>
    </location>
</feature>
<dbReference type="GO" id="GO:0030182">
    <property type="term" value="P:neuron differentiation"/>
    <property type="evidence" value="ECO:0007669"/>
    <property type="project" value="TreeGrafter"/>
</dbReference>
<dbReference type="SMART" id="SM00132">
    <property type="entry name" value="LIM"/>
    <property type="match status" value="2"/>
</dbReference>
<sequence>MLDFYQNLNIHSGMISDIESDKTLTCGSSELTATIKCEKTYEICEGCSQKIYDRYYLNVADKSWHESCLTCNICNLLLNYKCYVRNSKLYCKDDYYRIYGTKCVRCCEKITPDEMVMKIQNSFIYHVNCFTCCSCNQPLQKGEQFAFRGGQLLCRADFEKESFIPQTYDDDYVIEEHHVRSRDGRRGPKRPRTILTSSQRRQFKASFDVSPKPCRKVREALAKDTGLSVRVVQVWFQNQRAKCKKIQRKSKSDGDKGSDKEKDDKIKLESPDSDYILDNSYGQPLNPNLPFSPDDYPAHSNDSICSSDISLDGSNFDHLDDASDSVSLHNLNLSSHHLQLDQLQINNNNNLSSTANLMTHIDKLYQMQSSYFIGASIEQ</sequence>
<evidence type="ECO:0000259" key="13">
    <source>
        <dbReference type="PROSITE" id="PS50023"/>
    </source>
</evidence>
<dbReference type="CDD" id="cd00086">
    <property type="entry name" value="homeodomain"/>
    <property type="match status" value="1"/>
</dbReference>
<dbReference type="SMART" id="SM00389">
    <property type="entry name" value="HOX"/>
    <property type="match status" value="1"/>
</dbReference>
<dbReference type="GO" id="GO:0000981">
    <property type="term" value="F:DNA-binding transcription factor activity, RNA polymerase II-specific"/>
    <property type="evidence" value="ECO:0007669"/>
    <property type="project" value="InterPro"/>
</dbReference>
<keyword evidence="5 10" id="KW-0440">LIM domain</keyword>
<reference evidence="15" key="1">
    <citation type="submission" date="2022-01" db="EMBL/GenBank/DDBJ databases">
        <authorList>
            <person name="King R."/>
        </authorList>
    </citation>
    <scope>NUCLEOTIDE SEQUENCE</scope>
</reference>
<evidence type="ECO:0000313" key="15">
    <source>
        <dbReference type="EMBL" id="CAG9799740.1"/>
    </source>
</evidence>
<dbReference type="Pfam" id="PF00412">
    <property type="entry name" value="LIM"/>
    <property type="match status" value="2"/>
</dbReference>
<name>A0A9N9RMU6_9DIPT</name>
<evidence type="ECO:0000256" key="10">
    <source>
        <dbReference type="PROSITE-ProRule" id="PRU00125"/>
    </source>
</evidence>
<dbReference type="Gene3D" id="2.10.110.10">
    <property type="entry name" value="Cysteine Rich Protein"/>
    <property type="match status" value="2"/>
</dbReference>
<keyword evidence="7 9" id="KW-0371">Homeobox</keyword>
<feature type="domain" description="Homeobox" evidence="14">
    <location>
        <begin position="186"/>
        <end position="246"/>
    </location>
</feature>
<dbReference type="PROSITE" id="PS50023">
    <property type="entry name" value="LIM_DOMAIN_2"/>
    <property type="match status" value="2"/>
</dbReference>
<dbReference type="InterPro" id="IPR050453">
    <property type="entry name" value="LIM_Homeobox_TF"/>
</dbReference>
<evidence type="ECO:0000256" key="2">
    <source>
        <dbReference type="ARBA" id="ARBA00022723"/>
    </source>
</evidence>
<dbReference type="Proteomes" id="UP001153620">
    <property type="component" value="Chromosome 1"/>
</dbReference>
<keyword evidence="2 10" id="KW-0479">Metal-binding</keyword>
<evidence type="ECO:0000256" key="7">
    <source>
        <dbReference type="ARBA" id="ARBA00023155"/>
    </source>
</evidence>
<dbReference type="FunFam" id="1.10.10.60:FF:000227">
    <property type="entry name" value="LIM homeobox transcription factor"/>
    <property type="match status" value="1"/>
</dbReference>
<dbReference type="OrthoDB" id="10068367at2759"/>
<dbReference type="InterPro" id="IPR017970">
    <property type="entry name" value="Homeobox_CS"/>
</dbReference>
<reference evidence="15" key="2">
    <citation type="submission" date="2022-10" db="EMBL/GenBank/DDBJ databases">
        <authorList>
            <consortium name="ENA_rothamsted_submissions"/>
            <consortium name="culmorum"/>
            <person name="King R."/>
        </authorList>
    </citation>
    <scope>NUCLEOTIDE SEQUENCE</scope>
</reference>
<dbReference type="GO" id="GO:0000977">
    <property type="term" value="F:RNA polymerase II transcription regulatory region sequence-specific DNA binding"/>
    <property type="evidence" value="ECO:0007669"/>
    <property type="project" value="TreeGrafter"/>
</dbReference>
<evidence type="ECO:0000256" key="3">
    <source>
        <dbReference type="ARBA" id="ARBA00022737"/>
    </source>
</evidence>
<dbReference type="PROSITE" id="PS50071">
    <property type="entry name" value="HOMEOBOX_2"/>
    <property type="match status" value="1"/>
</dbReference>
<evidence type="ECO:0000256" key="11">
    <source>
        <dbReference type="RuleBase" id="RU000682"/>
    </source>
</evidence>
<dbReference type="InterPro" id="IPR001781">
    <property type="entry name" value="Znf_LIM"/>
</dbReference>
<dbReference type="Pfam" id="PF00046">
    <property type="entry name" value="Homeodomain"/>
    <property type="match status" value="1"/>
</dbReference>